<organism evidence="3 4">
    <name type="scientific">Ligilactobacillus agilis DSM 20509</name>
    <dbReference type="NCBI Taxonomy" id="1423718"/>
    <lineage>
        <taxon>Bacteria</taxon>
        <taxon>Bacillati</taxon>
        <taxon>Bacillota</taxon>
        <taxon>Bacilli</taxon>
        <taxon>Lactobacillales</taxon>
        <taxon>Lactobacillaceae</taxon>
        <taxon>Ligilactobacillus</taxon>
    </lineage>
</organism>
<reference evidence="3 4" key="1">
    <citation type="journal article" date="2015" name="Genome Announc.">
        <title>Expanding the biotechnology potential of lactobacilli through comparative genomics of 213 strains and associated genera.</title>
        <authorList>
            <person name="Sun Z."/>
            <person name="Harris H.M."/>
            <person name="McCann A."/>
            <person name="Guo C."/>
            <person name="Argimon S."/>
            <person name="Zhang W."/>
            <person name="Yang X."/>
            <person name="Jeffery I.B."/>
            <person name="Cooney J.C."/>
            <person name="Kagawa T.F."/>
            <person name="Liu W."/>
            <person name="Song Y."/>
            <person name="Salvetti E."/>
            <person name="Wrobel A."/>
            <person name="Rasinkangas P."/>
            <person name="Parkhill J."/>
            <person name="Rea M.C."/>
            <person name="O'Sullivan O."/>
            <person name="Ritari J."/>
            <person name="Douillard F.P."/>
            <person name="Paul Ross R."/>
            <person name="Yang R."/>
            <person name="Briner A.E."/>
            <person name="Felis G.E."/>
            <person name="de Vos W.M."/>
            <person name="Barrangou R."/>
            <person name="Klaenhammer T.R."/>
            <person name="Caufield P.W."/>
            <person name="Cui Y."/>
            <person name="Zhang H."/>
            <person name="O'Toole P.W."/>
        </authorList>
    </citation>
    <scope>NUCLEOTIDE SEQUENCE [LARGE SCALE GENOMIC DNA]</scope>
    <source>
        <strain evidence="3 4">DSM 20509</strain>
    </source>
</reference>
<evidence type="ECO:0000256" key="1">
    <source>
        <dbReference type="PIRNR" id="PIRNR012524"/>
    </source>
</evidence>
<evidence type="ECO:0000313" key="4">
    <source>
        <dbReference type="Proteomes" id="UP000051008"/>
    </source>
</evidence>
<dbReference type="InterPro" id="IPR039566">
    <property type="entry name" value="CvfB_S1_st"/>
</dbReference>
<dbReference type="GO" id="GO:0003676">
    <property type="term" value="F:nucleic acid binding"/>
    <property type="evidence" value="ECO:0007669"/>
    <property type="project" value="InterPro"/>
</dbReference>
<dbReference type="EMBL" id="AYYP01000029">
    <property type="protein sequence ID" value="KRM64622.1"/>
    <property type="molecule type" value="Genomic_DNA"/>
</dbReference>
<dbReference type="Gene3D" id="2.40.50.330">
    <property type="match status" value="1"/>
</dbReference>
<dbReference type="InterPro" id="IPR014464">
    <property type="entry name" value="CvfB_fam"/>
</dbReference>
<dbReference type="InterPro" id="IPR003029">
    <property type="entry name" value="S1_domain"/>
</dbReference>
<dbReference type="InterPro" id="IPR012340">
    <property type="entry name" value="NA-bd_OB-fold"/>
</dbReference>
<dbReference type="InterPro" id="IPR048587">
    <property type="entry name" value="CvfB_S1_3rd"/>
</dbReference>
<protein>
    <recommendedName>
        <fullName evidence="2">S1 motif domain-containing protein</fullName>
    </recommendedName>
</protein>
<keyword evidence="4" id="KW-1185">Reference proteome</keyword>
<sequence length="293" mass="32488">MLADLIGKQISAQVIDENEHYVFAQTEGLTFRLAKAELKKLPKMGATISGFAYENEEHELQLTKILPKSGIGRYAWGKVVKVNKSLGVFVDVGLPNKDVVLSLDELPTLTQLWPKVGDELMVALKVDVKGRLWATLATEEMFKQISLRATKKLQNRDVSARVYRLKLVGTYVITTDYQLGFIHPSERVDEPRLGQVLSARVIGVRDDGSLNLSLRPRAYEAISDDAQMILAALSHSLDNSLPFTDKSSPAEIKAYFGISKGQFKRAVGHLMKAGLVKQSEGKLLLNQTEGDIH</sequence>
<gene>
    <name evidence="3" type="ORF">FC14_GL001762</name>
</gene>
<feature type="domain" description="S1 motif" evidence="2">
    <location>
        <begin position="153"/>
        <end position="215"/>
    </location>
</feature>
<dbReference type="PANTHER" id="PTHR37296">
    <property type="entry name" value="CONSERVED VIRULENCE FACTOR B"/>
    <property type="match status" value="1"/>
</dbReference>
<dbReference type="RefSeq" id="WP_056976611.1">
    <property type="nucleotide sequence ID" value="NZ_AYYP01000029.1"/>
</dbReference>
<dbReference type="PATRIC" id="fig|1423718.3.peg.1829"/>
<dbReference type="Pfam" id="PF17783">
    <property type="entry name" value="WHD_CvfB"/>
    <property type="match status" value="1"/>
</dbReference>
<accession>A0A0R2AAY1</accession>
<dbReference type="Gene3D" id="2.40.50.140">
    <property type="entry name" value="Nucleic acid-binding proteins"/>
    <property type="match status" value="2"/>
</dbReference>
<comment type="caution">
    <text evidence="3">The sequence shown here is derived from an EMBL/GenBank/DDBJ whole genome shotgun (WGS) entry which is preliminary data.</text>
</comment>
<dbReference type="Pfam" id="PF13509">
    <property type="entry name" value="S1_2"/>
    <property type="match status" value="1"/>
</dbReference>
<dbReference type="Pfam" id="PF21191">
    <property type="entry name" value="CvfB_1st"/>
    <property type="match status" value="1"/>
</dbReference>
<dbReference type="OrthoDB" id="9801597at2"/>
<dbReference type="InterPro" id="IPR036388">
    <property type="entry name" value="WH-like_DNA-bd_sf"/>
</dbReference>
<dbReference type="Proteomes" id="UP000051008">
    <property type="component" value="Unassembled WGS sequence"/>
</dbReference>
<comment type="similarity">
    <text evidence="1">Belongs to the CvfB family.</text>
</comment>
<feature type="domain" description="S1 motif" evidence="2">
    <location>
        <begin position="70"/>
        <end position="137"/>
    </location>
</feature>
<name>A0A0R2AAY1_9LACO</name>
<evidence type="ECO:0000313" key="3">
    <source>
        <dbReference type="EMBL" id="KRM64622.1"/>
    </source>
</evidence>
<dbReference type="InterPro" id="IPR040764">
    <property type="entry name" value="CvfB_WH"/>
</dbReference>
<dbReference type="Pfam" id="PF21543">
    <property type="entry name" value="CvfB_2nd"/>
    <property type="match status" value="1"/>
</dbReference>
<dbReference type="Gene3D" id="1.10.10.10">
    <property type="entry name" value="Winged helix-like DNA-binding domain superfamily/Winged helix DNA-binding domain"/>
    <property type="match status" value="1"/>
</dbReference>
<proteinExistence type="inferred from homology"/>
<dbReference type="PIRSF" id="PIRSF012524">
    <property type="entry name" value="YitL_S1"/>
    <property type="match status" value="1"/>
</dbReference>
<evidence type="ECO:0000259" key="2">
    <source>
        <dbReference type="SMART" id="SM00316"/>
    </source>
</evidence>
<dbReference type="PANTHER" id="PTHR37296:SF1">
    <property type="entry name" value="CONSERVED VIRULENCE FACTOR B"/>
    <property type="match status" value="1"/>
</dbReference>
<dbReference type="SMART" id="SM00316">
    <property type="entry name" value="S1"/>
    <property type="match status" value="2"/>
</dbReference>
<dbReference type="InterPro" id="IPR048588">
    <property type="entry name" value="CvfB_S1_2nd"/>
</dbReference>
<dbReference type="AlphaFoldDB" id="A0A0R2AAY1"/>